<feature type="signal peptide" evidence="4">
    <location>
        <begin position="1"/>
        <end position="27"/>
    </location>
</feature>
<dbReference type="HAMAP" id="MF_00557">
    <property type="entry name" value="Alginate_lyase"/>
    <property type="match status" value="1"/>
</dbReference>
<dbReference type="EMBL" id="WOAD01000003">
    <property type="protein sequence ID" value="MUI34692.1"/>
    <property type="molecule type" value="Genomic_DNA"/>
</dbReference>
<dbReference type="GO" id="GO:0045135">
    <property type="term" value="F:poly(beta-D-mannuronate) lyase activity"/>
    <property type="evidence" value="ECO:0007669"/>
    <property type="project" value="UniProtKB-UniRule"/>
</dbReference>
<dbReference type="RefSeq" id="WP_003092108.1">
    <property type="nucleotide sequence ID" value="NZ_AP014622.1"/>
</dbReference>
<keyword evidence="2" id="KW-0574">Periplasm</keyword>
<evidence type="ECO:0000256" key="2">
    <source>
        <dbReference type="ARBA" id="ARBA00022764"/>
    </source>
</evidence>
<gene>
    <name evidence="4 6" type="primary">algL</name>
    <name evidence="8" type="ORF">CAZ10_19830</name>
    <name evidence="7" type="ORF">GNQ48_06700</name>
    <name evidence="9" type="ORF">IPC1295_22565</name>
    <name evidence="10" type="ORF">L4V69_10650</name>
    <name evidence="6" type="ORF">PAERUG_P19_London_7_VIM_2_05_10_04647</name>
</gene>
<dbReference type="CDD" id="cd00244">
    <property type="entry name" value="AlgLyase"/>
    <property type="match status" value="1"/>
</dbReference>
<evidence type="ECO:0000313" key="12">
    <source>
        <dbReference type="Proteomes" id="UP000194857"/>
    </source>
</evidence>
<dbReference type="EMBL" id="NFFZ01000010">
    <property type="protein sequence ID" value="OTI59757.1"/>
    <property type="molecule type" value="Genomic_DNA"/>
</dbReference>
<reference evidence="10" key="7">
    <citation type="submission" date="2023-06" db="EMBL/GenBank/DDBJ databases">
        <authorList>
            <consortium name="Clinical and Environmental Microbiology Branch: Whole genome sequencing antimicrobial resistance pathogens in the healthcare setting"/>
        </authorList>
    </citation>
    <scope>NUCLEOTIDE SEQUENCE</scope>
    <source>
        <strain evidence="10">2021CK-01020</strain>
    </source>
</reference>
<dbReference type="InterPro" id="IPR008397">
    <property type="entry name" value="Alginate_lyase_dom"/>
</dbReference>
<dbReference type="EC" id="4.2.2.3" evidence="4"/>
<name>A0A072ZQU1_PSEAI</name>
<evidence type="ECO:0000256" key="3">
    <source>
        <dbReference type="ARBA" id="ARBA00023239"/>
    </source>
</evidence>
<dbReference type="OMA" id="KWALGSM"/>
<comment type="catalytic activity">
    <reaction evidence="4">
        <text>Eliminative cleavage of alginate to give oligosaccharides with 4-deoxy-alpha-L-erythro-hex-4-enuronosyl groups at their non-reducing ends and beta-D-mannuronate at their reducing end.</text>
        <dbReference type="EC" id="4.2.2.3"/>
    </reaction>
</comment>
<keyword evidence="1 4" id="KW-0732">Signal</keyword>
<dbReference type="EMBL" id="NSNE01000014">
    <property type="protein sequence ID" value="RPM11092.1"/>
    <property type="molecule type" value="Genomic_DNA"/>
</dbReference>
<feature type="binding site" evidence="4">
    <location>
        <begin position="65"/>
        <end position="66"/>
    </location>
    <ligand>
        <name>substrate</name>
    </ligand>
</feature>
<protein>
    <recommendedName>
        <fullName evidence="4">Alginate lyase</fullName>
        <ecNumber evidence="4">4.2.2.3</ecNumber>
    </recommendedName>
    <alternativeName>
        <fullName evidence="4">Poly(beta-D-mannuronate) lyase</fullName>
    </alternativeName>
</protein>
<evidence type="ECO:0000313" key="13">
    <source>
        <dbReference type="Proteomes" id="UP000284767"/>
    </source>
</evidence>
<dbReference type="Proteomes" id="UP000433532">
    <property type="component" value="Unassembled WGS sequence"/>
</dbReference>
<evidence type="ECO:0000313" key="6">
    <source>
        <dbReference type="EMBL" id="CRP49717.1"/>
    </source>
</evidence>
<dbReference type="FunFam" id="1.50.10.100:FF:000002">
    <property type="entry name" value="Alginate lyase"/>
    <property type="match status" value="1"/>
</dbReference>
<evidence type="ECO:0000313" key="9">
    <source>
        <dbReference type="EMBL" id="RPM11092.1"/>
    </source>
</evidence>
<comment type="function">
    <text evidence="4">Catalyzes the depolymerization of alginate by cleaving the beta-1,4 glycosidic bond between two adjacent sugar residues via a beta-elimination mechanism.</text>
</comment>
<dbReference type="KEGG" id="paeb:NCGM1900_2737"/>
<reference evidence="9 13" key="5">
    <citation type="submission" date="2019-01" db="EMBL/GenBank/DDBJ databases">
        <title>The Pseudomonas aeruginosa pan-genome provides new insights on its population structure, horizontal gene transfer and pathogenicity.</title>
        <authorList>
            <person name="Freschi L."/>
            <person name="Vincent A.T."/>
            <person name="Jeukens J."/>
            <person name="Emond-Rheault J.-G."/>
            <person name="Kukavica-Ibrulj I."/>
            <person name="Dupont M.-J."/>
            <person name="Charette S.J."/>
            <person name="Boyle B."/>
            <person name="Levesque R.C."/>
        </authorList>
    </citation>
    <scope>NUCLEOTIDE SEQUENCE [LARGE SCALE GENOMIC DNA]</scope>
    <source>
        <strain evidence="9 13">PA-W36</strain>
    </source>
</reference>
<evidence type="ECO:0000256" key="4">
    <source>
        <dbReference type="HAMAP-Rule" id="MF_00557"/>
    </source>
</evidence>
<evidence type="ECO:0000259" key="5">
    <source>
        <dbReference type="Pfam" id="PF05426"/>
    </source>
</evidence>
<comment type="similarity">
    <text evidence="4">Belongs to the polysaccharide lyase 5 family.</text>
</comment>
<feature type="domain" description="Alginate lyase" evidence="5">
    <location>
        <begin position="63"/>
        <end position="303"/>
    </location>
</feature>
<dbReference type="Pfam" id="PF05426">
    <property type="entry name" value="Alginate_lyase"/>
    <property type="match status" value="1"/>
</dbReference>
<dbReference type="Proteomes" id="UP001297540">
    <property type="component" value="Chromosome"/>
</dbReference>
<reference evidence="11" key="2">
    <citation type="submission" date="2015-06" db="EMBL/GenBank/DDBJ databases">
        <authorList>
            <person name="Radhakrishnan Rajesh"/>
            <person name="Underwood Anthony"/>
            <person name="Al-Shahib Ali"/>
        </authorList>
    </citation>
    <scope>NUCLEOTIDE SEQUENCE [LARGE SCALE GENOMIC DNA]</scope>
    <source>
        <strain evidence="11">P19_London_7_VIM_2_05_10</strain>
    </source>
</reference>
<evidence type="ECO:0000313" key="8">
    <source>
        <dbReference type="EMBL" id="OTI59757.1"/>
    </source>
</evidence>
<dbReference type="SMR" id="A0A072ZQU1"/>
<reference evidence="10" key="8">
    <citation type="submission" date="2023-10" db="EMBL/GenBank/DDBJ databases">
        <title>Pathogen: clinical or host-associated sample.</title>
        <authorList>
            <person name="Hergert J."/>
            <person name="Casey R."/>
            <person name="Wagner J."/>
            <person name="Young E.L."/>
            <person name="Oakeson K.F."/>
        </authorList>
    </citation>
    <scope>NUCLEOTIDE SEQUENCE</scope>
    <source>
        <strain evidence="10">2021CK-01020</strain>
    </source>
</reference>
<dbReference type="Proteomes" id="UP000045039">
    <property type="component" value="Unassembled WGS sequence"/>
</dbReference>
<dbReference type="GO" id="GO:0042122">
    <property type="term" value="P:alginic acid catabolic process"/>
    <property type="evidence" value="ECO:0007669"/>
    <property type="project" value="UniProtKB-UniRule"/>
</dbReference>
<accession>A0A1S1C8J7</accession>
<evidence type="ECO:0000313" key="14">
    <source>
        <dbReference type="Proteomes" id="UP000433532"/>
    </source>
</evidence>
<dbReference type="NCBIfam" id="NF001467">
    <property type="entry name" value="PRK00325.1-2"/>
    <property type="match status" value="1"/>
</dbReference>
<evidence type="ECO:0000313" key="10">
    <source>
        <dbReference type="EMBL" id="WOS79587.1"/>
    </source>
</evidence>
<reference evidence="9 13" key="4">
    <citation type="submission" date="2017-08" db="EMBL/GenBank/DDBJ databases">
        <authorList>
            <person name="Feschi L."/>
            <person name="Jeukens J."/>
            <person name="Emond-Rheault J.-G."/>
            <person name="Kukavica-Ibrulj I."/>
            <person name="Boyle B."/>
            <person name="Levesque R.C."/>
        </authorList>
    </citation>
    <scope>NUCLEOTIDE SEQUENCE [LARGE SCALE GENOMIC DNA]</scope>
    <source>
        <strain evidence="9 13">PA-W36</strain>
    </source>
</reference>
<dbReference type="AlphaFoldDB" id="A0A072ZQU1"/>
<feature type="binding site" evidence="4">
    <location>
        <begin position="138"/>
        <end position="139"/>
    </location>
    <ligand>
        <name>substrate</name>
    </ligand>
</feature>
<dbReference type="InterPro" id="IPR022859">
    <property type="entry name" value="Alginate_lyase"/>
</dbReference>
<evidence type="ECO:0000256" key="1">
    <source>
        <dbReference type="ARBA" id="ARBA00022729"/>
    </source>
</evidence>
<evidence type="ECO:0000313" key="11">
    <source>
        <dbReference type="Proteomes" id="UP000045039"/>
    </source>
</evidence>
<dbReference type="GO" id="GO:0042597">
    <property type="term" value="C:periplasmic space"/>
    <property type="evidence" value="ECO:0007669"/>
    <property type="project" value="InterPro"/>
</dbReference>
<dbReference type="InterPro" id="IPR008929">
    <property type="entry name" value="Chondroitin_lyas"/>
</dbReference>
<accession>A0A072ZQU1</accession>
<feature type="binding site" evidence="4">
    <location>
        <position position="256"/>
    </location>
    <ligand>
        <name>substrate</name>
    </ligand>
</feature>
<dbReference type="Gene3D" id="1.50.10.100">
    <property type="entry name" value="Chondroitin AC/alginate lyase"/>
    <property type="match status" value="1"/>
</dbReference>
<sequence length="367" mass="40829" precursor="true">MKTSHLIRIALPGALAAALLASQVSQAADLVPPPGYYAAVGERKGSAGSCPAVPPPYTGSLVFTSKYEGSDSARATLNVKAEKTFRSQIKDITDMERGATKLVTQYMRSGRDGDLACALNWMSAWARAGALQSDDFNHTGKSMRKWALGSLSGAYMRLKFSSSRPLAAHAEQSREIEDWFARLGTQVVRDWSGLPLKKINNHSYWAAWSVMSTAVVTNRRDLFDWAVSEFKVAANQVDEQGFLPNELKRRQRALAYHNYALPPLAMIAAFAQVNGVDLRQENHGALQRLAERVMKGVDDEETFEEKTGEDQDMTDLKVDNKYAWLEPYCALYRCEPKMLEAKKDREPFNSFRLGGEVTRVFSREGGS</sequence>
<dbReference type="Proteomes" id="UP000194857">
    <property type="component" value="Unassembled WGS sequence"/>
</dbReference>
<dbReference type="Proteomes" id="UP000284767">
    <property type="component" value="Unassembled WGS sequence"/>
</dbReference>
<dbReference type="EMBL" id="CVVU01000224">
    <property type="protein sequence ID" value="CRP49717.1"/>
    <property type="molecule type" value="Genomic_DNA"/>
</dbReference>
<organism evidence="7 14">
    <name type="scientific">Pseudomonas aeruginosa</name>
    <dbReference type="NCBI Taxonomy" id="287"/>
    <lineage>
        <taxon>Bacteria</taxon>
        <taxon>Pseudomonadati</taxon>
        <taxon>Pseudomonadota</taxon>
        <taxon>Gammaproteobacteria</taxon>
        <taxon>Pseudomonadales</taxon>
        <taxon>Pseudomonadaceae</taxon>
        <taxon>Pseudomonas</taxon>
    </lineage>
</organism>
<reference evidence="7 14" key="6">
    <citation type="submission" date="2019-11" db="EMBL/GenBank/DDBJ databases">
        <title>Genomes of ocular Pseudomonas aeruginosa isolates.</title>
        <authorList>
            <person name="Khan M."/>
            <person name="Rice S.A."/>
            <person name="Willcox M.D.P."/>
            <person name="Stapleton F."/>
        </authorList>
    </citation>
    <scope>NUCLEOTIDE SEQUENCE [LARGE SCALE GENOMIC DNA]</scope>
    <source>
        <strain evidence="7 14">PA221</strain>
    </source>
</reference>
<proteinExistence type="inferred from homology"/>
<reference evidence="6" key="1">
    <citation type="submission" date="2015-06" db="EMBL/GenBank/DDBJ databases">
        <authorList>
            <person name="Radhakrishnan R."/>
            <person name="Underwood A."/>
            <person name="Al-Shahib A."/>
        </authorList>
    </citation>
    <scope>NUCLEOTIDE SEQUENCE</scope>
    <source>
        <strain evidence="6">P19_London_7_VIM_2_05_10</strain>
    </source>
</reference>
<feature type="chain" id="PRO_5015204423" description="Alginate lyase" evidence="4">
    <location>
        <begin position="28"/>
        <end position="367"/>
    </location>
</feature>
<reference evidence="8 12" key="3">
    <citation type="submission" date="2017-05" db="EMBL/GenBank/DDBJ databases">
        <authorList>
            <person name="Song R."/>
            <person name="Chenine A.L."/>
            <person name="Ruprecht R.M."/>
        </authorList>
    </citation>
    <scope>NUCLEOTIDE SEQUENCE [LARGE SCALE GENOMIC DNA]</scope>
    <source>
        <strain evidence="8 12">S567_C10_BS</strain>
    </source>
</reference>
<evidence type="ECO:0000313" key="7">
    <source>
        <dbReference type="EMBL" id="MUI34692.1"/>
    </source>
</evidence>
<dbReference type="SUPFAM" id="SSF48230">
    <property type="entry name" value="Chondroitin AC/alginate lyase"/>
    <property type="match status" value="1"/>
</dbReference>
<keyword evidence="3 4" id="KW-0456">Lyase</keyword>
<dbReference type="EMBL" id="CP136986">
    <property type="protein sequence ID" value="WOS79587.1"/>
    <property type="molecule type" value="Genomic_DNA"/>
</dbReference>